<evidence type="ECO:0000256" key="4">
    <source>
        <dbReference type="ARBA" id="ARBA00022801"/>
    </source>
</evidence>
<dbReference type="OrthoDB" id="10256524at2759"/>
<dbReference type="InterPro" id="IPR022398">
    <property type="entry name" value="Peptidase_S8_His-AS"/>
</dbReference>
<evidence type="ECO:0000313" key="13">
    <source>
        <dbReference type="Proteomes" id="UP000039046"/>
    </source>
</evidence>
<feature type="domain" description="PA" evidence="10">
    <location>
        <begin position="375"/>
        <end position="442"/>
    </location>
</feature>
<dbReference type="PRINTS" id="PR00723">
    <property type="entry name" value="SUBTILISIN"/>
</dbReference>
<dbReference type="AlphaFoldDB" id="A0A0A1SW47"/>
<evidence type="ECO:0000259" key="9">
    <source>
        <dbReference type="Pfam" id="PF00082"/>
    </source>
</evidence>
<dbReference type="GO" id="GO:0016020">
    <property type="term" value="C:membrane"/>
    <property type="evidence" value="ECO:0007669"/>
    <property type="project" value="InterPro"/>
</dbReference>
<dbReference type="Proteomes" id="UP000039046">
    <property type="component" value="Unassembled WGS sequence"/>
</dbReference>
<gene>
    <name evidence="12" type="ORF">VHEMI04748</name>
</gene>
<feature type="active site" description="Charge relay system" evidence="6 7">
    <location>
        <position position="170"/>
    </location>
</feature>
<accession>A0A0A1SW47</accession>
<keyword evidence="4 7" id="KW-0378">Hydrolase</keyword>
<comment type="similarity">
    <text evidence="1 7 8">Belongs to the peptidase S8 family.</text>
</comment>
<evidence type="ECO:0000256" key="2">
    <source>
        <dbReference type="ARBA" id="ARBA00022670"/>
    </source>
</evidence>
<dbReference type="SUPFAM" id="SSF52743">
    <property type="entry name" value="Subtilisin-like"/>
    <property type="match status" value="1"/>
</dbReference>
<evidence type="ECO:0000256" key="8">
    <source>
        <dbReference type="RuleBase" id="RU003355"/>
    </source>
</evidence>
<keyword evidence="3" id="KW-0732">Signal</keyword>
<dbReference type="PROSITE" id="PS00137">
    <property type="entry name" value="SUBTILASE_HIS"/>
    <property type="match status" value="1"/>
</dbReference>
<dbReference type="EMBL" id="CDHN01000002">
    <property type="protein sequence ID" value="CEJ88543.1"/>
    <property type="molecule type" value="Genomic_DNA"/>
</dbReference>
<evidence type="ECO:0008006" key="14">
    <source>
        <dbReference type="Google" id="ProtNLM"/>
    </source>
</evidence>
<keyword evidence="13" id="KW-1185">Reference proteome</keyword>
<dbReference type="InterPro" id="IPR023827">
    <property type="entry name" value="Peptidase_S8_Asp-AS"/>
</dbReference>
<feature type="active site" description="Charge relay system" evidence="6 7">
    <location>
        <position position="219"/>
    </location>
</feature>
<feature type="domain" description="C5a peptidase/Subtilisin-like protease SBT2-like Fn3-like" evidence="11">
    <location>
        <begin position="620"/>
        <end position="732"/>
    </location>
</feature>
<dbReference type="InterPro" id="IPR000209">
    <property type="entry name" value="Peptidase_S8/S53_dom"/>
</dbReference>
<dbReference type="PROSITE" id="PS00138">
    <property type="entry name" value="SUBTILASE_SER"/>
    <property type="match status" value="1"/>
</dbReference>
<proteinExistence type="inferred from homology"/>
<dbReference type="Pfam" id="PF00082">
    <property type="entry name" value="Peptidase_S8"/>
    <property type="match status" value="1"/>
</dbReference>
<dbReference type="InterPro" id="IPR010435">
    <property type="entry name" value="C5a/SBT2-like_Fn3"/>
</dbReference>
<dbReference type="InterPro" id="IPR034187">
    <property type="entry name" value="Peptidases_S8_5"/>
</dbReference>
<dbReference type="PROSITE" id="PS00136">
    <property type="entry name" value="SUBTILASE_ASP"/>
    <property type="match status" value="1"/>
</dbReference>
<dbReference type="Gene3D" id="3.40.50.200">
    <property type="entry name" value="Peptidase S8/S53 domain"/>
    <property type="match status" value="2"/>
</dbReference>
<keyword evidence="2 7" id="KW-0645">Protease</keyword>
<dbReference type="Gene3D" id="2.60.40.1710">
    <property type="entry name" value="Subtilisin-like superfamily"/>
    <property type="match status" value="1"/>
</dbReference>
<evidence type="ECO:0000259" key="11">
    <source>
        <dbReference type="Pfam" id="PF06280"/>
    </source>
</evidence>
<evidence type="ECO:0000256" key="3">
    <source>
        <dbReference type="ARBA" id="ARBA00022729"/>
    </source>
</evidence>
<evidence type="ECO:0000256" key="6">
    <source>
        <dbReference type="PIRSR" id="PIRSR615500-1"/>
    </source>
</evidence>
<sequence length="878" mass="94007">MKAFAYIAASVGVAAATFQGPQEPDTVQGAFIYEFEDGYTMSEFQSSFGEDITVRKSFDSDIFRGASIQFKNDTNVEQAMLQISQSTKVKNSWPVHKFYVPETQADNADGPFKLKGKLGTRSAQGSPDSHVDMITGSDDTSADPPHRMMQVDQLHKKGLTGKGIKVAVIDTGVDYKHPALGGCFGPNCLVSFGYDLVGDDYWGGNEAVPDSDPMDCDGHGTHVSGIIAAQKNPAGFIGVAPGATLGHYKVFGCQGYTTTEVLMEASILASREKPDIISTSIGSFGNWPDAWAVLMNRLADQGIMSTVANGNAGFVGALGTNPMALGDKLLGVASFNNIETPAVYHVGKVGAEGSEMANFSHAVSWPVGGWDGKPGPLVALYHDVSTPKQACDPLPNDTPGLKGKIVLVGLGGCHPYYKAVNIAAKGGSHIIFYSATDSFRPVWAAADGIKGATVISAKDGMMWTEALKNGAKVMATVMHPKDASLIFQTSPNKISGGAPSTFTSWGPTLDMQFSPDIAGPGGNILSTIPTVDGSYEVFSGTSMATPMIAGVLALMKEGRQGKLDVKLARQLLAITGKPHMFNNGKTQMDRLAPVAQQGPGMAQAFDATFTKSLVYPYSLSFNDTTHKPSNFTLKISNTGSTKVEYNIGQVAASSIYLLAKDARSTDVFPHEHFKSTTELQLSQKKITVEPGKVGEVQVSITSSMADELRRVPYHSGYVTINGTDGSALSVPYQHVGTEFQSIPAMPAGSTEIWNSTDWEAGPIKTPTHFILPKQGTAQWGDEVPFLRSGLILGTRYLDMRVIDVKTNANIGSVAMLPEKNIPRFFAWYMWDGALADGSYVPEGRYKITARGLRVFGDPKNPKHWDSDTSLELSISYKK</sequence>
<dbReference type="PANTHER" id="PTHR43399">
    <property type="entry name" value="SUBTILISIN-RELATED"/>
    <property type="match status" value="1"/>
</dbReference>
<dbReference type="Pfam" id="PF02225">
    <property type="entry name" value="PA"/>
    <property type="match status" value="1"/>
</dbReference>
<dbReference type="STRING" id="1531966.A0A0A1SW47"/>
<feature type="domain" description="Peptidase S8/S53" evidence="9">
    <location>
        <begin position="161"/>
        <end position="575"/>
    </location>
</feature>
<evidence type="ECO:0000313" key="12">
    <source>
        <dbReference type="EMBL" id="CEJ88543.1"/>
    </source>
</evidence>
<keyword evidence="5 7" id="KW-0720">Serine protease</keyword>
<dbReference type="InterPro" id="IPR036852">
    <property type="entry name" value="Peptidase_S8/S53_dom_sf"/>
</dbReference>
<dbReference type="PROSITE" id="PS51892">
    <property type="entry name" value="SUBTILASE"/>
    <property type="match status" value="1"/>
</dbReference>
<dbReference type="PANTHER" id="PTHR43399:SF4">
    <property type="entry name" value="CELL WALL-ASSOCIATED PROTEASE"/>
    <property type="match status" value="1"/>
</dbReference>
<dbReference type="HOGENOM" id="CLU_003559_3_1_1"/>
<dbReference type="InterPro" id="IPR003137">
    <property type="entry name" value="PA_domain"/>
</dbReference>
<feature type="active site" description="Charge relay system" evidence="6 7">
    <location>
        <position position="542"/>
    </location>
</feature>
<reference evidence="12 13" key="1">
    <citation type="journal article" date="2015" name="Genome Announc.">
        <title>Draft Genome Sequence and Gene Annotation of the Entomopathogenic Fungus Verticillium hemipterigenum.</title>
        <authorList>
            <person name="Horn F."/>
            <person name="Habel A."/>
            <person name="Scharf D.H."/>
            <person name="Dworschak J."/>
            <person name="Brakhage A.A."/>
            <person name="Guthke R."/>
            <person name="Hertweck C."/>
            <person name="Linde J."/>
        </authorList>
    </citation>
    <scope>NUCLEOTIDE SEQUENCE [LARGE SCALE GENOMIC DNA]</scope>
</reference>
<evidence type="ECO:0000259" key="10">
    <source>
        <dbReference type="Pfam" id="PF02225"/>
    </source>
</evidence>
<dbReference type="CDD" id="cd07489">
    <property type="entry name" value="Peptidases_S8_5"/>
    <property type="match status" value="1"/>
</dbReference>
<evidence type="ECO:0000256" key="5">
    <source>
        <dbReference type="ARBA" id="ARBA00022825"/>
    </source>
</evidence>
<name>A0A0A1SW47_9HYPO</name>
<evidence type="ECO:0000256" key="7">
    <source>
        <dbReference type="PROSITE-ProRule" id="PRU01240"/>
    </source>
</evidence>
<dbReference type="GO" id="GO:0006508">
    <property type="term" value="P:proteolysis"/>
    <property type="evidence" value="ECO:0007669"/>
    <property type="project" value="UniProtKB-KW"/>
</dbReference>
<dbReference type="InterPro" id="IPR023828">
    <property type="entry name" value="Peptidase_S8_Ser-AS"/>
</dbReference>
<protein>
    <recommendedName>
        <fullName evidence="14">Peptidase S8/S53 domain-containing protein</fullName>
    </recommendedName>
</protein>
<dbReference type="Pfam" id="PF06280">
    <property type="entry name" value="fn3_5"/>
    <property type="match status" value="1"/>
</dbReference>
<dbReference type="InterPro" id="IPR051048">
    <property type="entry name" value="Peptidase_S8/S53_subtilisin"/>
</dbReference>
<evidence type="ECO:0000256" key="1">
    <source>
        <dbReference type="ARBA" id="ARBA00011073"/>
    </source>
</evidence>
<organism evidence="12 13">
    <name type="scientific">[Torrubiella] hemipterigena</name>
    <dbReference type="NCBI Taxonomy" id="1531966"/>
    <lineage>
        <taxon>Eukaryota</taxon>
        <taxon>Fungi</taxon>
        <taxon>Dikarya</taxon>
        <taxon>Ascomycota</taxon>
        <taxon>Pezizomycotina</taxon>
        <taxon>Sordariomycetes</taxon>
        <taxon>Hypocreomycetidae</taxon>
        <taxon>Hypocreales</taxon>
        <taxon>Clavicipitaceae</taxon>
        <taxon>Clavicipitaceae incertae sedis</taxon>
        <taxon>'Torrubiella' clade</taxon>
    </lineage>
</organism>
<dbReference type="InterPro" id="IPR015500">
    <property type="entry name" value="Peptidase_S8_subtilisin-rel"/>
</dbReference>
<dbReference type="GO" id="GO:0004252">
    <property type="term" value="F:serine-type endopeptidase activity"/>
    <property type="evidence" value="ECO:0007669"/>
    <property type="project" value="UniProtKB-UniRule"/>
</dbReference>